<accession>A0A150SCG5</accession>
<keyword evidence="2" id="KW-0732">Signal</keyword>
<organism evidence="3 4">
    <name type="scientific">Sorangium cellulosum</name>
    <name type="common">Polyangium cellulosum</name>
    <dbReference type="NCBI Taxonomy" id="56"/>
    <lineage>
        <taxon>Bacteria</taxon>
        <taxon>Pseudomonadati</taxon>
        <taxon>Myxococcota</taxon>
        <taxon>Polyangia</taxon>
        <taxon>Polyangiales</taxon>
        <taxon>Polyangiaceae</taxon>
        <taxon>Sorangium</taxon>
    </lineage>
</organism>
<comment type="caution">
    <text evidence="3">The sequence shown here is derived from an EMBL/GenBank/DDBJ whole genome shotgun (WGS) entry which is preliminary data.</text>
</comment>
<dbReference type="EMBL" id="JEMB01001154">
    <property type="protein sequence ID" value="KYF90080.1"/>
    <property type="molecule type" value="Genomic_DNA"/>
</dbReference>
<feature type="chain" id="PRO_5007568688" description="Secreted protein" evidence="2">
    <location>
        <begin position="24"/>
        <end position="162"/>
    </location>
</feature>
<dbReference type="AlphaFoldDB" id="A0A150SCG5"/>
<protein>
    <recommendedName>
        <fullName evidence="5">Secreted protein</fullName>
    </recommendedName>
</protein>
<gene>
    <name evidence="3" type="ORF">BE17_48035</name>
</gene>
<evidence type="ECO:0000256" key="2">
    <source>
        <dbReference type="SAM" id="SignalP"/>
    </source>
</evidence>
<feature type="compositionally biased region" description="Low complexity" evidence="1">
    <location>
        <begin position="38"/>
        <end position="47"/>
    </location>
</feature>
<evidence type="ECO:0000256" key="1">
    <source>
        <dbReference type="SAM" id="MobiDB-lite"/>
    </source>
</evidence>
<evidence type="ECO:0000313" key="4">
    <source>
        <dbReference type="Proteomes" id="UP000075635"/>
    </source>
</evidence>
<feature type="compositionally biased region" description="Gly residues" evidence="1">
    <location>
        <begin position="48"/>
        <end position="73"/>
    </location>
</feature>
<reference evidence="3 4" key="1">
    <citation type="submission" date="2014-02" db="EMBL/GenBank/DDBJ databases">
        <title>The small core and large imbalanced accessory genome model reveals a collaborative survival strategy of Sorangium cellulosum strains in nature.</title>
        <authorList>
            <person name="Han K."/>
            <person name="Peng R."/>
            <person name="Blom J."/>
            <person name="Li Y.-Z."/>
        </authorList>
    </citation>
    <scope>NUCLEOTIDE SEQUENCE [LARGE SCALE GENOMIC DNA]</scope>
    <source>
        <strain evidence="3 4">So0011-07</strain>
    </source>
</reference>
<evidence type="ECO:0008006" key="5">
    <source>
        <dbReference type="Google" id="ProtNLM"/>
    </source>
</evidence>
<name>A0A150SCG5_SORCE</name>
<evidence type="ECO:0000313" key="3">
    <source>
        <dbReference type="EMBL" id="KYF90080.1"/>
    </source>
</evidence>
<proteinExistence type="predicted"/>
<sequence length="162" mass="15129">MRSINLLSIGSMALMLGATALSAGCGDDDTGGTGGGTTASSTTSATTGTGGSDEGGGGSGGSDEGGGGSGGEGAECVTCSAPLLRGADPNKLCESSVEKYTALTACICEACGAAEGDACYTACTTEEAADADCEACGTAAATTADGACAAEGTACIQDMGEE</sequence>
<feature type="signal peptide" evidence="2">
    <location>
        <begin position="1"/>
        <end position="23"/>
    </location>
</feature>
<dbReference type="Proteomes" id="UP000075635">
    <property type="component" value="Unassembled WGS sequence"/>
</dbReference>
<dbReference type="PROSITE" id="PS51257">
    <property type="entry name" value="PROKAR_LIPOPROTEIN"/>
    <property type="match status" value="1"/>
</dbReference>
<feature type="region of interest" description="Disordered" evidence="1">
    <location>
        <begin position="32"/>
        <end position="73"/>
    </location>
</feature>